<evidence type="ECO:0000256" key="1">
    <source>
        <dbReference type="SAM" id="MobiDB-lite"/>
    </source>
</evidence>
<feature type="compositionally biased region" description="Basic and acidic residues" evidence="1">
    <location>
        <begin position="88"/>
        <end position="100"/>
    </location>
</feature>
<organism evidence="3 4">
    <name type="scientific">Stomoxys calcitrans</name>
    <name type="common">Stable fly</name>
    <name type="synonym">Conops calcitrans</name>
    <dbReference type="NCBI Taxonomy" id="35570"/>
    <lineage>
        <taxon>Eukaryota</taxon>
        <taxon>Metazoa</taxon>
        <taxon>Ecdysozoa</taxon>
        <taxon>Arthropoda</taxon>
        <taxon>Hexapoda</taxon>
        <taxon>Insecta</taxon>
        <taxon>Pterygota</taxon>
        <taxon>Neoptera</taxon>
        <taxon>Endopterygota</taxon>
        <taxon>Diptera</taxon>
        <taxon>Brachycera</taxon>
        <taxon>Muscomorpha</taxon>
        <taxon>Muscoidea</taxon>
        <taxon>Muscidae</taxon>
        <taxon>Stomoxys</taxon>
    </lineage>
</organism>
<dbReference type="VEuPathDB" id="VectorBase:SCAU007933"/>
<evidence type="ECO:0000313" key="3">
    <source>
        <dbReference type="EnsemblMetazoa" id="SCAU007933-PA"/>
    </source>
</evidence>
<feature type="region of interest" description="Disordered" evidence="1">
    <location>
        <begin position="88"/>
        <end position="107"/>
    </location>
</feature>
<dbReference type="OrthoDB" id="8012606at2759"/>
<keyword evidence="4" id="KW-1185">Reference proteome</keyword>
<evidence type="ECO:0000313" key="4">
    <source>
        <dbReference type="Proteomes" id="UP000095300"/>
    </source>
</evidence>
<gene>
    <name evidence="3" type="primary">106086941</name>
</gene>
<dbReference type="KEGG" id="scac:106086941"/>
<keyword evidence="2" id="KW-0472">Membrane</keyword>
<dbReference type="EnsemblMetazoa" id="SCAU007933-RA">
    <property type="protein sequence ID" value="SCAU007933-PA"/>
    <property type="gene ID" value="SCAU007933"/>
</dbReference>
<feature type="transmembrane region" description="Helical" evidence="2">
    <location>
        <begin position="164"/>
        <end position="181"/>
    </location>
</feature>
<reference evidence="3" key="1">
    <citation type="submission" date="2020-05" db="UniProtKB">
        <authorList>
            <consortium name="EnsemblMetazoa"/>
        </authorList>
    </citation>
    <scope>IDENTIFICATION</scope>
    <source>
        <strain evidence="3">USDA</strain>
    </source>
</reference>
<keyword evidence="2" id="KW-0812">Transmembrane</keyword>
<dbReference type="Proteomes" id="UP000095300">
    <property type="component" value="Unassembled WGS sequence"/>
</dbReference>
<keyword evidence="2" id="KW-1133">Transmembrane helix</keyword>
<protein>
    <submittedName>
        <fullName evidence="3">Uncharacterized protein</fullName>
    </submittedName>
</protein>
<sequence>MSGFQNGLNDFPDLDRNEDATIISSSRSTPSRSTPGRSIPYIGRYRNSLLGNISQRSLEGYNGHYEGDTSMLGKKSFLYTSNMGDSDHSIDDDTKTDDHNSNINANESPRIEDKSAATLLQESQFWNLMAAYLLRFLPPQMMENFTKFIIFFYESARKGFLCNLIRFIVVCTFRLLSIIGAKMQNGVSLWIFRIHNACRRLLWLMALAKYGDLLLFLLILLCSPLVFLLAAVGFILSLYALLKVLLQDATAGLRSAI</sequence>
<accession>A0A1I8PGQ5</accession>
<proteinExistence type="predicted"/>
<dbReference type="AlphaFoldDB" id="A0A1I8PGQ5"/>
<name>A0A1I8PGQ5_STOCA</name>
<evidence type="ECO:0000256" key="2">
    <source>
        <dbReference type="SAM" id="Phobius"/>
    </source>
</evidence>